<keyword evidence="1" id="KW-1133">Transmembrane helix</keyword>
<dbReference type="EMBL" id="JAMQAY010000001">
    <property type="protein sequence ID" value="MCM2400141.1"/>
    <property type="molecule type" value="Genomic_DNA"/>
</dbReference>
<feature type="transmembrane region" description="Helical" evidence="1">
    <location>
        <begin position="6"/>
        <end position="26"/>
    </location>
</feature>
<organism evidence="2 3">
    <name type="scientific">Ciceribacter sichuanensis</name>
    <dbReference type="NCBI Taxonomy" id="2949647"/>
    <lineage>
        <taxon>Bacteria</taxon>
        <taxon>Pseudomonadati</taxon>
        <taxon>Pseudomonadota</taxon>
        <taxon>Alphaproteobacteria</taxon>
        <taxon>Hyphomicrobiales</taxon>
        <taxon>Rhizobiaceae</taxon>
        <taxon>Ciceribacter</taxon>
    </lineage>
</organism>
<proteinExistence type="predicted"/>
<dbReference type="Proteomes" id="UP001155079">
    <property type="component" value="Unassembled WGS sequence"/>
</dbReference>
<keyword evidence="1" id="KW-0472">Membrane</keyword>
<accession>A0ABT0V2X7</accession>
<keyword evidence="1" id="KW-0812">Transmembrane</keyword>
<evidence type="ECO:0008006" key="4">
    <source>
        <dbReference type="Google" id="ProtNLM"/>
    </source>
</evidence>
<sequence length="321" mass="35191">MPLKTIASISAVFVVCITFWSTLLSLCPKPREVGWIGEIYAKKEMAASSVAGPKYLLIGGSSTHYSYSAEEISKLTGFQVINFGSHAGLGGDYILNRAKRSLRKGDTALLALEYQLLSTVPPSTILTGLVATSDLSYVLDAPWNHVANLLFGYSPVQLARDVAAKSIPWTSPLYRSETVTTYGDESSNVPENKLPYMRKVVHEAEGIVMAQSVQLSVSLQEFVAWAHSNDVTVFYTWPPTTERPRYLTTEYAAYFASQADLFEALGVKVLGRQAEYLLPEEEMLDSMYHADVVGARRASIALSRNLCSLVDCPATGARPIM</sequence>
<comment type="caution">
    <text evidence="2">The sequence shown here is derived from an EMBL/GenBank/DDBJ whole genome shotgun (WGS) entry which is preliminary data.</text>
</comment>
<dbReference type="RefSeq" id="WP_250943910.1">
    <property type="nucleotide sequence ID" value="NZ_JAMQAY010000001.1"/>
</dbReference>
<evidence type="ECO:0000313" key="2">
    <source>
        <dbReference type="EMBL" id="MCM2400141.1"/>
    </source>
</evidence>
<name>A0ABT0V2X7_9HYPH</name>
<gene>
    <name evidence="2" type="ORF">NBH20_03180</name>
</gene>
<evidence type="ECO:0000256" key="1">
    <source>
        <dbReference type="SAM" id="Phobius"/>
    </source>
</evidence>
<reference evidence="2 3" key="1">
    <citation type="submission" date="2022-06" db="EMBL/GenBank/DDBJ databases">
        <authorList>
            <person name="Sun Q."/>
        </authorList>
    </citation>
    <scope>NUCLEOTIDE SEQUENCE [LARGE SCALE GENOMIC DNA]</scope>
    <source>
        <strain evidence="2 3">S153</strain>
    </source>
</reference>
<protein>
    <recommendedName>
        <fullName evidence="4">SGNH/GDSL hydrolase family protein</fullName>
    </recommendedName>
</protein>
<keyword evidence="3" id="KW-1185">Reference proteome</keyword>
<evidence type="ECO:0000313" key="3">
    <source>
        <dbReference type="Proteomes" id="UP001155079"/>
    </source>
</evidence>